<evidence type="ECO:0000313" key="10">
    <source>
        <dbReference type="EMBL" id="KAK9698188.1"/>
    </source>
</evidence>
<evidence type="ECO:0000256" key="7">
    <source>
        <dbReference type="PIRSR" id="PIRSR601461-1"/>
    </source>
</evidence>
<keyword evidence="3 8" id="KW-0732">Signal</keyword>
<keyword evidence="4" id="KW-0064">Aspartyl protease</keyword>
<dbReference type="InterPro" id="IPR033873">
    <property type="entry name" value="CND41-like"/>
</dbReference>
<evidence type="ECO:0000256" key="2">
    <source>
        <dbReference type="ARBA" id="ARBA00022670"/>
    </source>
</evidence>
<evidence type="ECO:0000256" key="6">
    <source>
        <dbReference type="ARBA" id="ARBA00023157"/>
    </source>
</evidence>
<gene>
    <name evidence="10" type="ORF">RND81_08G087500</name>
</gene>
<accession>A0AAW1J5Q0</accession>
<keyword evidence="6" id="KW-1015">Disulfide bond</keyword>
<proteinExistence type="inferred from homology"/>
<feature type="signal peptide" evidence="8">
    <location>
        <begin position="1"/>
        <end position="27"/>
    </location>
</feature>
<dbReference type="InterPro" id="IPR032861">
    <property type="entry name" value="TAXi_N"/>
</dbReference>
<dbReference type="PROSITE" id="PS51767">
    <property type="entry name" value="PEPTIDASE_A1"/>
    <property type="match status" value="1"/>
</dbReference>
<keyword evidence="11" id="KW-1185">Reference proteome</keyword>
<evidence type="ECO:0000256" key="4">
    <source>
        <dbReference type="ARBA" id="ARBA00022750"/>
    </source>
</evidence>
<evidence type="ECO:0000256" key="5">
    <source>
        <dbReference type="ARBA" id="ARBA00022801"/>
    </source>
</evidence>
<dbReference type="Pfam" id="PF14543">
    <property type="entry name" value="TAXi_N"/>
    <property type="match status" value="1"/>
</dbReference>
<evidence type="ECO:0000313" key="11">
    <source>
        <dbReference type="Proteomes" id="UP001443914"/>
    </source>
</evidence>
<evidence type="ECO:0000256" key="3">
    <source>
        <dbReference type="ARBA" id="ARBA00022729"/>
    </source>
</evidence>
<sequence length="482" mass="50979">MNTFSSFTNMFLLLCSLALLLSNLTEAEYLSYTFHPSSLLSSASHSICDSSSSKVYEGRGPSSLLVSHRHGPCSPLESEMASIPTQEEILKHDKERVESIRQRVRPKMVEVDRVKQKAMLQKALGLPAKSGLTLGIGNYIVTVGLGTPKKDLSLAFDTGSDLTWTQCTPCGSCYRQAEPIFNPTQSSTYSNITCSSELCSAVAAATSASPACSSSTCIYGIQYGDKSITLGYFAKDTLTLGTGGAFVPNFYFGCGEYNQGLYGVSAGILGLGRNKFSAVSQTASTYGNYFSYCLPSSPSSTGHLTFGQGALLSKAINYTSLLTSSANPTFYFVDFQGISVGGRRLAISPTVFSRGGTIIDSGTVITRLPPDAYTALKGAFSAAMVKYPQSPPKSILDTCYDFSNYTVVSVPKVSLWFGGGASLDLPPTGILYGSDISQLCLAFVGNSDAGDMGTIGNVQQQTFDVVYDVSGAKLGFGAGGCN</sequence>
<organism evidence="10 11">
    <name type="scientific">Saponaria officinalis</name>
    <name type="common">Common soapwort</name>
    <name type="synonym">Lychnis saponaria</name>
    <dbReference type="NCBI Taxonomy" id="3572"/>
    <lineage>
        <taxon>Eukaryota</taxon>
        <taxon>Viridiplantae</taxon>
        <taxon>Streptophyta</taxon>
        <taxon>Embryophyta</taxon>
        <taxon>Tracheophyta</taxon>
        <taxon>Spermatophyta</taxon>
        <taxon>Magnoliopsida</taxon>
        <taxon>eudicotyledons</taxon>
        <taxon>Gunneridae</taxon>
        <taxon>Pentapetalae</taxon>
        <taxon>Caryophyllales</taxon>
        <taxon>Caryophyllaceae</taxon>
        <taxon>Caryophylleae</taxon>
        <taxon>Saponaria</taxon>
    </lineage>
</organism>
<dbReference type="InterPro" id="IPR001461">
    <property type="entry name" value="Aspartic_peptidase_A1"/>
</dbReference>
<dbReference type="EMBL" id="JBDFQZ010000008">
    <property type="protein sequence ID" value="KAK9698188.1"/>
    <property type="molecule type" value="Genomic_DNA"/>
</dbReference>
<dbReference type="CDD" id="cd05472">
    <property type="entry name" value="cnd41_like"/>
    <property type="match status" value="1"/>
</dbReference>
<dbReference type="FunFam" id="2.40.70.10:FF:000021">
    <property type="entry name" value="Aspartyl protease AED1"/>
    <property type="match status" value="1"/>
</dbReference>
<keyword evidence="5" id="KW-0378">Hydrolase</keyword>
<feature type="chain" id="PRO_5043643158" description="Peptidase A1 domain-containing protein" evidence="8">
    <location>
        <begin position="28"/>
        <end position="482"/>
    </location>
</feature>
<dbReference type="GO" id="GO:0006508">
    <property type="term" value="P:proteolysis"/>
    <property type="evidence" value="ECO:0007669"/>
    <property type="project" value="UniProtKB-KW"/>
</dbReference>
<reference evidence="10" key="1">
    <citation type="submission" date="2024-03" db="EMBL/GenBank/DDBJ databases">
        <title>WGS assembly of Saponaria officinalis var. Norfolk2.</title>
        <authorList>
            <person name="Jenkins J."/>
            <person name="Shu S."/>
            <person name="Grimwood J."/>
            <person name="Barry K."/>
            <person name="Goodstein D."/>
            <person name="Schmutz J."/>
            <person name="Leebens-Mack J."/>
            <person name="Osbourn A."/>
        </authorList>
    </citation>
    <scope>NUCLEOTIDE SEQUENCE [LARGE SCALE GENOMIC DNA]</scope>
    <source>
        <strain evidence="10">JIC</strain>
    </source>
</reference>
<dbReference type="Gene3D" id="2.40.70.10">
    <property type="entry name" value="Acid Proteases"/>
    <property type="match status" value="2"/>
</dbReference>
<keyword evidence="2" id="KW-0645">Protease</keyword>
<name>A0AAW1J5Q0_SAPOF</name>
<evidence type="ECO:0000256" key="8">
    <source>
        <dbReference type="SAM" id="SignalP"/>
    </source>
</evidence>
<dbReference type="InterPro" id="IPR033121">
    <property type="entry name" value="PEPTIDASE_A1"/>
</dbReference>
<dbReference type="InterPro" id="IPR032799">
    <property type="entry name" value="TAXi_C"/>
</dbReference>
<feature type="active site" evidence="7">
    <location>
        <position position="157"/>
    </location>
</feature>
<dbReference type="PANTHER" id="PTHR13683:SF750">
    <property type="entry name" value="ASPARTYL PROTEASE AED1"/>
    <property type="match status" value="1"/>
</dbReference>
<dbReference type="SUPFAM" id="SSF50630">
    <property type="entry name" value="Acid proteases"/>
    <property type="match status" value="1"/>
</dbReference>
<dbReference type="Proteomes" id="UP001443914">
    <property type="component" value="Unassembled WGS sequence"/>
</dbReference>
<dbReference type="PANTHER" id="PTHR13683">
    <property type="entry name" value="ASPARTYL PROTEASES"/>
    <property type="match status" value="1"/>
</dbReference>
<dbReference type="FunFam" id="2.40.70.10:FF:000013">
    <property type="entry name" value="Aspartyl protease AED1"/>
    <property type="match status" value="1"/>
</dbReference>
<dbReference type="GO" id="GO:0004190">
    <property type="term" value="F:aspartic-type endopeptidase activity"/>
    <property type="evidence" value="ECO:0007669"/>
    <property type="project" value="UniProtKB-KW"/>
</dbReference>
<feature type="active site" evidence="7">
    <location>
        <position position="360"/>
    </location>
</feature>
<dbReference type="InterPro" id="IPR021109">
    <property type="entry name" value="Peptidase_aspartic_dom_sf"/>
</dbReference>
<evidence type="ECO:0000256" key="1">
    <source>
        <dbReference type="ARBA" id="ARBA00007447"/>
    </source>
</evidence>
<dbReference type="AlphaFoldDB" id="A0AAW1J5Q0"/>
<protein>
    <recommendedName>
        <fullName evidence="9">Peptidase A1 domain-containing protein</fullName>
    </recommendedName>
</protein>
<dbReference type="PRINTS" id="PR00792">
    <property type="entry name" value="PEPSIN"/>
</dbReference>
<comment type="similarity">
    <text evidence="1">Belongs to the peptidase A1 family.</text>
</comment>
<dbReference type="Pfam" id="PF14541">
    <property type="entry name" value="TAXi_C"/>
    <property type="match status" value="1"/>
</dbReference>
<comment type="caution">
    <text evidence="10">The sequence shown here is derived from an EMBL/GenBank/DDBJ whole genome shotgun (WGS) entry which is preliminary data.</text>
</comment>
<evidence type="ECO:0000259" key="9">
    <source>
        <dbReference type="PROSITE" id="PS51767"/>
    </source>
</evidence>
<feature type="domain" description="Peptidase A1" evidence="9">
    <location>
        <begin position="139"/>
        <end position="477"/>
    </location>
</feature>